<feature type="chain" id="PRO_5030590224" evidence="1">
    <location>
        <begin position="27"/>
        <end position="86"/>
    </location>
</feature>
<reference evidence="3" key="1">
    <citation type="journal article" date="2021" name="BMC Genomics">
        <title>Chromosome-level genome assembly and manually-curated proteome of model necrotroph Parastagonospora nodorum Sn15 reveals a genome-wide trove of candidate effector homologs, and redundancy of virulence-related functions within an accessory chromosome.</title>
        <authorList>
            <person name="Bertazzoni S."/>
            <person name="Jones D.A.B."/>
            <person name="Phan H.T."/>
            <person name="Tan K.-C."/>
            <person name="Hane J.K."/>
        </authorList>
    </citation>
    <scope>NUCLEOTIDE SEQUENCE [LARGE SCALE GENOMIC DNA]</scope>
    <source>
        <strain evidence="3">SN15 / ATCC MYA-4574 / FGSC 10173)</strain>
    </source>
</reference>
<dbReference type="VEuPathDB" id="FungiDB:JI435_303590"/>
<dbReference type="EMBL" id="CP069035">
    <property type="protein sequence ID" value="QRD02133.1"/>
    <property type="molecule type" value="Genomic_DNA"/>
</dbReference>
<protein>
    <submittedName>
        <fullName evidence="2">Uncharacterized protein</fullName>
    </submittedName>
</protein>
<name>A0A7U2I787_PHANO</name>
<keyword evidence="3" id="KW-1185">Reference proteome</keyword>
<accession>A0A7U2I787</accession>
<proteinExistence type="predicted"/>
<keyword evidence="1" id="KW-0732">Signal</keyword>
<evidence type="ECO:0000313" key="2">
    <source>
        <dbReference type="EMBL" id="QRD02133.1"/>
    </source>
</evidence>
<feature type="signal peptide" evidence="1">
    <location>
        <begin position="1"/>
        <end position="26"/>
    </location>
</feature>
<gene>
    <name evidence="2" type="ORF">JI435_303590</name>
</gene>
<dbReference type="AlphaFoldDB" id="A0A7U2I787"/>
<evidence type="ECO:0000313" key="3">
    <source>
        <dbReference type="Proteomes" id="UP000663193"/>
    </source>
</evidence>
<evidence type="ECO:0000256" key="1">
    <source>
        <dbReference type="SAM" id="SignalP"/>
    </source>
</evidence>
<organism evidence="2 3">
    <name type="scientific">Phaeosphaeria nodorum (strain SN15 / ATCC MYA-4574 / FGSC 10173)</name>
    <name type="common">Glume blotch fungus</name>
    <name type="synonym">Parastagonospora nodorum</name>
    <dbReference type="NCBI Taxonomy" id="321614"/>
    <lineage>
        <taxon>Eukaryota</taxon>
        <taxon>Fungi</taxon>
        <taxon>Dikarya</taxon>
        <taxon>Ascomycota</taxon>
        <taxon>Pezizomycotina</taxon>
        <taxon>Dothideomycetes</taxon>
        <taxon>Pleosporomycetidae</taxon>
        <taxon>Pleosporales</taxon>
        <taxon>Pleosporineae</taxon>
        <taxon>Phaeosphaeriaceae</taxon>
        <taxon>Parastagonospora</taxon>
    </lineage>
</organism>
<feature type="non-terminal residue" evidence="2">
    <location>
        <position position="1"/>
    </location>
</feature>
<dbReference type="Proteomes" id="UP000663193">
    <property type="component" value="Chromosome 13"/>
</dbReference>
<sequence length="86" mass="9356">LRSPPLLKAIMRLPLLLSLIVGVAIAAPLDTPANAELVARQKYPIHQVSEICCSKDHLAERFFCAWSYPATGCNPCPSDIPICTKP</sequence>